<name>A0ABX8G5I4_EXIAC</name>
<sequence>MMYGLWTTFTTQAGQRDHVIALLLEAAASLETHPSCLHYIISSSDEPDVLHVREIWTDAAAHLASLELPVTRRLITQARPLLERVERVLEDHPLGGKGHVNQKPLL</sequence>
<organism evidence="2 3">
    <name type="scientific">Exiguobacterium acetylicum</name>
    <name type="common">Brevibacterium acetylicum</name>
    <dbReference type="NCBI Taxonomy" id="41170"/>
    <lineage>
        <taxon>Bacteria</taxon>
        <taxon>Bacillati</taxon>
        <taxon>Bacillota</taxon>
        <taxon>Bacilli</taxon>
        <taxon>Bacillales</taxon>
        <taxon>Bacillales Family XII. Incertae Sedis</taxon>
        <taxon>Exiguobacterium</taxon>
    </lineage>
</organism>
<feature type="domain" description="ABM" evidence="1">
    <location>
        <begin position="2"/>
        <end position="70"/>
    </location>
</feature>
<evidence type="ECO:0000313" key="2">
    <source>
        <dbReference type="EMBL" id="QWB28631.1"/>
    </source>
</evidence>
<gene>
    <name evidence="2" type="ORF">KKI46_08415</name>
</gene>
<dbReference type="SUPFAM" id="SSF54909">
    <property type="entry name" value="Dimeric alpha+beta barrel"/>
    <property type="match status" value="1"/>
</dbReference>
<dbReference type="Gene3D" id="3.30.70.100">
    <property type="match status" value="1"/>
</dbReference>
<dbReference type="EMBL" id="CP075897">
    <property type="protein sequence ID" value="QWB28631.1"/>
    <property type="molecule type" value="Genomic_DNA"/>
</dbReference>
<dbReference type="Proteomes" id="UP000679498">
    <property type="component" value="Chromosome"/>
</dbReference>
<evidence type="ECO:0000259" key="1">
    <source>
        <dbReference type="Pfam" id="PF03992"/>
    </source>
</evidence>
<dbReference type="InterPro" id="IPR007138">
    <property type="entry name" value="ABM_dom"/>
</dbReference>
<dbReference type="InterPro" id="IPR011008">
    <property type="entry name" value="Dimeric_a/b-barrel"/>
</dbReference>
<evidence type="ECO:0000313" key="3">
    <source>
        <dbReference type="Proteomes" id="UP000679498"/>
    </source>
</evidence>
<keyword evidence="3" id="KW-1185">Reference proteome</keyword>
<dbReference type="Pfam" id="PF03992">
    <property type="entry name" value="ABM"/>
    <property type="match status" value="1"/>
</dbReference>
<dbReference type="GO" id="GO:0004497">
    <property type="term" value="F:monooxygenase activity"/>
    <property type="evidence" value="ECO:0007669"/>
    <property type="project" value="UniProtKB-KW"/>
</dbReference>
<proteinExistence type="predicted"/>
<accession>A0ABX8G5I4</accession>
<keyword evidence="2" id="KW-0503">Monooxygenase</keyword>
<protein>
    <submittedName>
        <fullName evidence="2">Antibiotic biosynthesis monooxygenase</fullName>
    </submittedName>
</protein>
<reference evidence="2 3" key="1">
    <citation type="submission" date="2021-05" db="EMBL/GenBank/DDBJ databases">
        <title>Biocontrol using Exiguobacterium acetylicum SI17 against litchi downy blight caused by Peronophythora litchii.</title>
        <authorList>
            <person name="Zheng L."/>
        </authorList>
    </citation>
    <scope>NUCLEOTIDE SEQUENCE [LARGE SCALE GENOMIC DNA]</scope>
    <source>
        <strain evidence="2 3">SI17</strain>
    </source>
</reference>
<keyword evidence="2" id="KW-0560">Oxidoreductase</keyword>